<proteinExistence type="predicted"/>
<dbReference type="EMBL" id="JAWCUA010000010">
    <property type="protein sequence ID" value="MDU0114626.1"/>
    <property type="molecule type" value="Genomic_DNA"/>
</dbReference>
<dbReference type="Proteomes" id="UP001257914">
    <property type="component" value="Unassembled WGS sequence"/>
</dbReference>
<accession>A0ABU3R4L3</accession>
<protein>
    <submittedName>
        <fullName evidence="1">Uncharacterized protein</fullName>
    </submittedName>
</protein>
<reference evidence="1 2" key="1">
    <citation type="submission" date="2023-10" db="EMBL/GenBank/DDBJ databases">
        <title>Psychrosphaera aquimaarina strain SW33 isolated from seawater.</title>
        <authorList>
            <person name="Bayburt H."/>
            <person name="Kim J.M."/>
            <person name="Choi B.J."/>
            <person name="Jeon C.O."/>
        </authorList>
    </citation>
    <scope>NUCLEOTIDE SEQUENCE [LARGE SCALE GENOMIC DNA]</scope>
    <source>
        <strain evidence="1 2">KCTC 52743</strain>
    </source>
</reference>
<sequence length="132" mass="14312">MKEKILYLIVVCVIFVALVVGLQNIESGSLFGSSGGGGSRAMSIEMTMAPAEVTTTISELKAYRPHLSETCLYGAAMMLNDLGAEAKQAIDREGKCIHTLVLFIAREKHLEHQLKIDSAKLSELESLANQSE</sequence>
<dbReference type="RefSeq" id="WP_216053481.1">
    <property type="nucleotide sequence ID" value="NZ_JAWCUA010000010.1"/>
</dbReference>
<evidence type="ECO:0000313" key="2">
    <source>
        <dbReference type="Proteomes" id="UP001257914"/>
    </source>
</evidence>
<gene>
    <name evidence="1" type="ORF">RT723_16855</name>
</gene>
<comment type="caution">
    <text evidence="1">The sequence shown here is derived from an EMBL/GenBank/DDBJ whole genome shotgun (WGS) entry which is preliminary data.</text>
</comment>
<organism evidence="1 2">
    <name type="scientific">Psychrosphaera aquimarina</name>
    <dbReference type="NCBI Taxonomy" id="2044854"/>
    <lineage>
        <taxon>Bacteria</taxon>
        <taxon>Pseudomonadati</taxon>
        <taxon>Pseudomonadota</taxon>
        <taxon>Gammaproteobacteria</taxon>
        <taxon>Alteromonadales</taxon>
        <taxon>Pseudoalteromonadaceae</taxon>
        <taxon>Psychrosphaera</taxon>
    </lineage>
</organism>
<evidence type="ECO:0000313" key="1">
    <source>
        <dbReference type="EMBL" id="MDU0114626.1"/>
    </source>
</evidence>
<name>A0ABU3R4L3_9GAMM</name>
<keyword evidence="2" id="KW-1185">Reference proteome</keyword>